<dbReference type="AlphaFoldDB" id="A0A127VF48"/>
<dbReference type="InterPro" id="IPR009057">
    <property type="entry name" value="Homeodomain-like_sf"/>
</dbReference>
<dbReference type="EMBL" id="CP014504">
    <property type="protein sequence ID" value="AMP99831.1"/>
    <property type="molecule type" value="Genomic_DNA"/>
</dbReference>
<feature type="DNA-binding region" description="H-T-H motif" evidence="2">
    <location>
        <begin position="39"/>
        <end position="58"/>
    </location>
</feature>
<evidence type="ECO:0000313" key="4">
    <source>
        <dbReference type="EMBL" id="AMP99831.1"/>
    </source>
</evidence>
<proteinExistence type="predicted"/>
<keyword evidence="1 2" id="KW-0238">DNA-binding</keyword>
<dbReference type="InterPro" id="IPR001647">
    <property type="entry name" value="HTH_TetR"/>
</dbReference>
<evidence type="ECO:0000256" key="2">
    <source>
        <dbReference type="PROSITE-ProRule" id="PRU00335"/>
    </source>
</evidence>
<organism evidence="4 5">
    <name type="scientific">Pedobacter cryoconitis</name>
    <dbReference type="NCBI Taxonomy" id="188932"/>
    <lineage>
        <taxon>Bacteria</taxon>
        <taxon>Pseudomonadati</taxon>
        <taxon>Bacteroidota</taxon>
        <taxon>Sphingobacteriia</taxon>
        <taxon>Sphingobacteriales</taxon>
        <taxon>Sphingobacteriaceae</taxon>
        <taxon>Pedobacter</taxon>
    </lineage>
</organism>
<dbReference type="RefSeq" id="WP_068402346.1">
    <property type="nucleotide sequence ID" value="NZ_CP014504.1"/>
</dbReference>
<dbReference type="Proteomes" id="UP000071561">
    <property type="component" value="Chromosome"/>
</dbReference>
<dbReference type="PATRIC" id="fig|188932.3.peg.3086"/>
<dbReference type="PROSITE" id="PS50977">
    <property type="entry name" value="HTH_TETR_2"/>
    <property type="match status" value="1"/>
</dbReference>
<evidence type="ECO:0000256" key="1">
    <source>
        <dbReference type="ARBA" id="ARBA00023125"/>
    </source>
</evidence>
<dbReference type="Gene3D" id="1.10.357.10">
    <property type="entry name" value="Tetracycline Repressor, domain 2"/>
    <property type="match status" value="1"/>
</dbReference>
<sequence>MDKPSRKYAGPIRDKERTKLKLLTAVGEIIKEKGYTGLRIAKIVEKANVDRKTLYDCFGTVDKLIETYIKGKDYYLAYEDQAEKLVKQYTNGDANELMKTLLLGQLENFSINKEQQNILMWHLSEDNPLLSDINAKRERIGSIFLKLTDSDFQNTDIDIRARTALLVAGIYLLMLYRKSKQEQFCEIDLNSNEGMERIKASIAQMIDEAFEQAKKSKHK</sequence>
<feature type="domain" description="HTH tetR-type" evidence="3">
    <location>
        <begin position="16"/>
        <end position="76"/>
    </location>
</feature>
<reference evidence="4 5" key="1">
    <citation type="submission" date="2016-03" db="EMBL/GenBank/DDBJ databases">
        <title>Complete genome sequence of Pedobacter cryoconitis PAMC 27485.</title>
        <authorList>
            <person name="Lee J."/>
            <person name="Kim O.-S."/>
        </authorList>
    </citation>
    <scope>NUCLEOTIDE SEQUENCE [LARGE SCALE GENOMIC DNA]</scope>
    <source>
        <strain evidence="4 5">PAMC 27485</strain>
    </source>
</reference>
<evidence type="ECO:0000259" key="3">
    <source>
        <dbReference type="PROSITE" id="PS50977"/>
    </source>
</evidence>
<dbReference type="KEGG" id="pcm:AY601_2957"/>
<name>A0A127VF48_9SPHI</name>
<gene>
    <name evidence="4" type="ORF">AY601_2957</name>
</gene>
<evidence type="ECO:0000313" key="5">
    <source>
        <dbReference type="Proteomes" id="UP000071561"/>
    </source>
</evidence>
<protein>
    <submittedName>
        <fullName evidence="4">TetR family transcriptional regulator</fullName>
    </submittedName>
</protein>
<dbReference type="SUPFAM" id="SSF46689">
    <property type="entry name" value="Homeodomain-like"/>
    <property type="match status" value="1"/>
</dbReference>
<accession>A0A127VF48</accession>
<dbReference type="OrthoDB" id="836882at2"/>
<dbReference type="GO" id="GO:0003677">
    <property type="term" value="F:DNA binding"/>
    <property type="evidence" value="ECO:0007669"/>
    <property type="project" value="UniProtKB-UniRule"/>
</dbReference>
<keyword evidence="5" id="KW-1185">Reference proteome</keyword>